<dbReference type="Gene3D" id="3.60.20.10">
    <property type="entry name" value="Glutamine Phosphoribosylpyrophosphate, subunit 1, domain 1"/>
    <property type="match status" value="1"/>
</dbReference>
<dbReference type="GO" id="GO:0051603">
    <property type="term" value="P:proteolysis involved in protein catabolic process"/>
    <property type="evidence" value="ECO:0007669"/>
    <property type="project" value="InterPro"/>
</dbReference>
<evidence type="ECO:0000256" key="4">
    <source>
        <dbReference type="SAM" id="MobiDB-lite"/>
    </source>
</evidence>
<evidence type="ECO:0000313" key="5">
    <source>
        <dbReference type="EMBL" id="VDP34819.1"/>
    </source>
</evidence>
<dbReference type="InterPro" id="IPR029055">
    <property type="entry name" value="Ntn_hydrolases_N"/>
</dbReference>
<keyword evidence="2 3" id="KW-0647">Proteasome</keyword>
<dbReference type="InterPro" id="IPR023332">
    <property type="entry name" value="Proteasome_alpha-type"/>
</dbReference>
<name>A0A183J4L1_9BILA</name>
<protein>
    <submittedName>
        <fullName evidence="7">Proteasome endopeptidase complex</fullName>
    </submittedName>
</protein>
<dbReference type="PROSITE" id="PS51475">
    <property type="entry name" value="PROTEASOME_ALPHA_2"/>
    <property type="match status" value="1"/>
</dbReference>
<dbReference type="OrthoDB" id="431557at2759"/>
<feature type="region of interest" description="Disordered" evidence="4">
    <location>
        <begin position="247"/>
        <end position="274"/>
    </location>
</feature>
<organism evidence="7">
    <name type="scientific">Soboliphyme baturini</name>
    <dbReference type="NCBI Taxonomy" id="241478"/>
    <lineage>
        <taxon>Eukaryota</taxon>
        <taxon>Metazoa</taxon>
        <taxon>Ecdysozoa</taxon>
        <taxon>Nematoda</taxon>
        <taxon>Enoplea</taxon>
        <taxon>Dorylaimia</taxon>
        <taxon>Dioctophymatida</taxon>
        <taxon>Dioctophymatoidea</taxon>
        <taxon>Soboliphymatidae</taxon>
        <taxon>Soboliphyme</taxon>
    </lineage>
</organism>
<evidence type="ECO:0000256" key="3">
    <source>
        <dbReference type="PROSITE-ProRule" id="PRU00808"/>
    </source>
</evidence>
<gene>
    <name evidence="5" type="ORF">SBAD_LOCUS10809</name>
</gene>
<reference evidence="5 6" key="2">
    <citation type="submission" date="2018-11" db="EMBL/GenBank/DDBJ databases">
        <authorList>
            <consortium name="Pathogen Informatics"/>
        </authorList>
    </citation>
    <scope>NUCLEOTIDE SEQUENCE [LARGE SCALE GENOMIC DNA]</scope>
</reference>
<dbReference type="InterPro" id="IPR050115">
    <property type="entry name" value="Proteasome_alpha"/>
</dbReference>
<dbReference type="GO" id="GO:0019773">
    <property type="term" value="C:proteasome core complex, alpha-subunit complex"/>
    <property type="evidence" value="ECO:0007669"/>
    <property type="project" value="UniProtKB-UniRule"/>
</dbReference>
<dbReference type="Proteomes" id="UP000270296">
    <property type="component" value="Unassembled WGS sequence"/>
</dbReference>
<dbReference type="Pfam" id="PF00227">
    <property type="entry name" value="Proteasome"/>
    <property type="match status" value="1"/>
</dbReference>
<evidence type="ECO:0000256" key="1">
    <source>
        <dbReference type="ARBA" id="ARBA00022490"/>
    </source>
</evidence>
<dbReference type="AlphaFoldDB" id="A0A183J4L1"/>
<dbReference type="InterPro" id="IPR001353">
    <property type="entry name" value="Proteasome_sua/b"/>
</dbReference>
<comment type="similarity">
    <text evidence="3">Belongs to the peptidase T1A family.</text>
</comment>
<evidence type="ECO:0000313" key="6">
    <source>
        <dbReference type="Proteomes" id="UP000270296"/>
    </source>
</evidence>
<keyword evidence="6" id="KW-1185">Reference proteome</keyword>
<dbReference type="PANTHER" id="PTHR11599">
    <property type="entry name" value="PROTEASOME SUBUNIT ALPHA/BETA"/>
    <property type="match status" value="1"/>
</dbReference>
<evidence type="ECO:0000313" key="7">
    <source>
        <dbReference type="WBParaSite" id="SBAD_0001118501-mRNA-1"/>
    </source>
</evidence>
<dbReference type="CDD" id="cd03749">
    <property type="entry name" value="proteasome_alpha_type_1"/>
    <property type="match status" value="1"/>
</dbReference>
<dbReference type="FunFam" id="3.60.20.10:FF:000063">
    <property type="entry name" value="Proteasome subunit alpha type"/>
    <property type="match status" value="1"/>
</dbReference>
<proteinExistence type="inferred from homology"/>
<keyword evidence="1" id="KW-0963">Cytoplasm</keyword>
<sequence>MVYGVISGFMLVAIGEHDGWGRIHQIEYADKAVTEGSATVGIKSSTHAVLVALKRSSHELSGHQKKIYSVDEHIGVSIAGLLSDARLLARFMQSECLSWRWLHQGAMPISLLVSNLQTKMQVNTQRYGRRPFGVGLLIAGYDIHGPHIIQTCPSATSFECYAMSIGARSQSAKTYLEKHMSEFNDSDVKTLVRHALLALRGTLPTEVTLSTKNSSVGIVGKGMPFTVYDQEDVSPYLECISDALSASQESTAATEEPASPMDTAVEVTDEARDS</sequence>
<evidence type="ECO:0000256" key="2">
    <source>
        <dbReference type="ARBA" id="ARBA00022942"/>
    </source>
</evidence>
<dbReference type="EMBL" id="UZAM01014600">
    <property type="protein sequence ID" value="VDP34819.1"/>
    <property type="molecule type" value="Genomic_DNA"/>
</dbReference>
<reference evidence="7" key="1">
    <citation type="submission" date="2016-06" db="UniProtKB">
        <authorList>
            <consortium name="WormBaseParasite"/>
        </authorList>
    </citation>
    <scope>IDENTIFICATION</scope>
</reference>
<dbReference type="WBParaSite" id="SBAD_0001118501-mRNA-1">
    <property type="protein sequence ID" value="SBAD_0001118501-mRNA-1"/>
    <property type="gene ID" value="SBAD_0001118501"/>
</dbReference>
<dbReference type="SUPFAM" id="SSF56235">
    <property type="entry name" value="N-terminal nucleophile aminohydrolases (Ntn hydrolases)"/>
    <property type="match status" value="1"/>
</dbReference>
<dbReference type="InterPro" id="IPR035144">
    <property type="entry name" value="Proteasome_alpha1"/>
</dbReference>
<accession>A0A183J4L1</accession>